<dbReference type="SUPFAM" id="SSF103084">
    <property type="entry name" value="Holliday junction resolvase RusA"/>
    <property type="match status" value="1"/>
</dbReference>
<dbReference type="EMBL" id="AGZR01000008">
    <property type="protein sequence ID" value="EPD32567.1"/>
    <property type="molecule type" value="Genomic_DNA"/>
</dbReference>
<keyword evidence="2" id="KW-1185">Reference proteome</keyword>
<evidence type="ECO:0000313" key="2">
    <source>
        <dbReference type="Proteomes" id="UP000014417"/>
    </source>
</evidence>
<reference evidence="1 2" key="1">
    <citation type="submission" date="2013-04" db="EMBL/GenBank/DDBJ databases">
        <title>The Genome Sequence of Propionimicrobium lymphophilum ACS-093-V-SCH5.</title>
        <authorList>
            <consortium name="The Broad Institute Genomics Platform"/>
            <person name="Earl A."/>
            <person name="Ward D."/>
            <person name="Feldgarden M."/>
            <person name="Gevers D."/>
            <person name="Saerens B."/>
            <person name="Vaneechoutte M."/>
            <person name="Walker B."/>
            <person name="Young S."/>
            <person name="Zeng Q."/>
            <person name="Gargeya S."/>
            <person name="Fitzgerald M."/>
            <person name="Haas B."/>
            <person name="Abouelleil A."/>
            <person name="Allen A.W."/>
            <person name="Alvarado L."/>
            <person name="Arachchi H.M."/>
            <person name="Berlin A.M."/>
            <person name="Chapman S.B."/>
            <person name="Gainer-Dewar J."/>
            <person name="Goldberg J."/>
            <person name="Griggs A."/>
            <person name="Gujja S."/>
            <person name="Hansen M."/>
            <person name="Howarth C."/>
            <person name="Imamovic A."/>
            <person name="Ireland A."/>
            <person name="Larimer J."/>
            <person name="McCowan C."/>
            <person name="Murphy C."/>
            <person name="Pearson M."/>
            <person name="Poon T.W."/>
            <person name="Priest M."/>
            <person name="Roberts A."/>
            <person name="Saif S."/>
            <person name="Shea T."/>
            <person name="Sisk P."/>
            <person name="Sykes S."/>
            <person name="Wortman J."/>
            <person name="Nusbaum C."/>
            <person name="Birren B."/>
        </authorList>
    </citation>
    <scope>NUCLEOTIDE SEQUENCE [LARGE SCALE GENOMIC DNA]</scope>
    <source>
        <strain evidence="1 2">ACS-093-V-SCH5</strain>
    </source>
</reference>
<dbReference type="AlphaFoldDB" id="S2WIU4"/>
<dbReference type="OrthoDB" id="3732467at2"/>
<dbReference type="HOGENOM" id="CLU_135593_0_0_11"/>
<protein>
    <submittedName>
        <fullName evidence="1">Uncharacterized protein</fullName>
    </submittedName>
</protein>
<gene>
    <name evidence="1" type="ORF">HMPREF9306_01266</name>
</gene>
<dbReference type="Pfam" id="PF05866">
    <property type="entry name" value="RusA"/>
    <property type="match status" value="1"/>
</dbReference>
<proteinExistence type="predicted"/>
<comment type="caution">
    <text evidence="1">The sequence shown here is derived from an EMBL/GenBank/DDBJ whole genome shotgun (WGS) entry which is preliminary data.</text>
</comment>
<dbReference type="InterPro" id="IPR008822">
    <property type="entry name" value="Endonuclease_RusA-like"/>
</dbReference>
<accession>S2WIU4</accession>
<dbReference type="PATRIC" id="fig|883161.3.peg.1258"/>
<dbReference type="STRING" id="883161.HMPREF9306_01266"/>
<dbReference type="GO" id="GO:0006310">
    <property type="term" value="P:DNA recombination"/>
    <property type="evidence" value="ECO:0007669"/>
    <property type="project" value="InterPro"/>
</dbReference>
<dbReference type="InterPro" id="IPR036614">
    <property type="entry name" value="RusA-like_sf"/>
</dbReference>
<sequence>MIESSKKVAPWRQAVAWELAQAKHGMFTGPVAANIVFYLARPKYHFGTGRNEGKLKDSAPIFSDKKPDLDKLLRSTLDAITTSGAVVDDAQIVLINAVKMYANPGQPTGALIEINVLDPSQLALVHQQGELAAQEELKAG</sequence>
<organism evidence="1 2">
    <name type="scientific">Propionimicrobium lymphophilum ACS-093-V-SCH5</name>
    <dbReference type="NCBI Taxonomy" id="883161"/>
    <lineage>
        <taxon>Bacteria</taxon>
        <taxon>Bacillati</taxon>
        <taxon>Actinomycetota</taxon>
        <taxon>Actinomycetes</taxon>
        <taxon>Propionibacteriales</taxon>
        <taxon>Propionibacteriaceae</taxon>
        <taxon>Propionimicrobium</taxon>
    </lineage>
</organism>
<evidence type="ECO:0000313" key="1">
    <source>
        <dbReference type="EMBL" id="EPD32567.1"/>
    </source>
</evidence>
<dbReference type="Proteomes" id="UP000014417">
    <property type="component" value="Unassembled WGS sequence"/>
</dbReference>
<dbReference type="Gene3D" id="3.30.1330.70">
    <property type="entry name" value="Holliday junction resolvase RusA"/>
    <property type="match status" value="1"/>
</dbReference>
<name>S2WIU4_9ACTN</name>
<dbReference type="GO" id="GO:0006281">
    <property type="term" value="P:DNA repair"/>
    <property type="evidence" value="ECO:0007669"/>
    <property type="project" value="InterPro"/>
</dbReference>
<dbReference type="GO" id="GO:0000287">
    <property type="term" value="F:magnesium ion binding"/>
    <property type="evidence" value="ECO:0007669"/>
    <property type="project" value="InterPro"/>
</dbReference>